<evidence type="ECO:0000256" key="4">
    <source>
        <dbReference type="ARBA" id="ARBA00022840"/>
    </source>
</evidence>
<dbReference type="Gene3D" id="3.30.70.260">
    <property type="match status" value="1"/>
</dbReference>
<dbReference type="InterPro" id="IPR027417">
    <property type="entry name" value="P-loop_NTPase"/>
</dbReference>
<evidence type="ECO:0000256" key="2">
    <source>
        <dbReference type="ARBA" id="ARBA00022475"/>
    </source>
</evidence>
<keyword evidence="5" id="KW-1278">Translocase</keyword>
<gene>
    <name evidence="9" type="ORF">R2Q92_08615</name>
</gene>
<keyword evidence="1" id="KW-0813">Transport</keyword>
<dbReference type="Gene3D" id="3.40.50.300">
    <property type="entry name" value="P-loop containing nucleotide triphosphate hydrolases"/>
    <property type="match status" value="1"/>
</dbReference>
<dbReference type="PANTHER" id="PTHR43166:SF30">
    <property type="entry name" value="METHIONINE IMPORT ATP-BINDING PROTEIN METN"/>
    <property type="match status" value="1"/>
</dbReference>
<evidence type="ECO:0000259" key="8">
    <source>
        <dbReference type="PROSITE" id="PS50893"/>
    </source>
</evidence>
<dbReference type="Proteomes" id="UP001291912">
    <property type="component" value="Unassembled WGS sequence"/>
</dbReference>
<dbReference type="InterPro" id="IPR045865">
    <property type="entry name" value="ACT-like_dom_sf"/>
</dbReference>
<keyword evidence="4 9" id="KW-0067">ATP-binding</keyword>
<keyword evidence="6" id="KW-0029">Amino-acid transport</keyword>
<keyword evidence="2" id="KW-1003">Cell membrane</keyword>
<evidence type="ECO:0000256" key="5">
    <source>
        <dbReference type="ARBA" id="ARBA00022967"/>
    </source>
</evidence>
<dbReference type="SUPFAM" id="SSF52540">
    <property type="entry name" value="P-loop containing nucleoside triphosphate hydrolases"/>
    <property type="match status" value="1"/>
</dbReference>
<dbReference type="RefSeq" id="WP_194424412.1">
    <property type="nucleotide sequence ID" value="NZ_BAAAPT010000002.1"/>
</dbReference>
<sequence>MITTTHLFTSFSGVRALDDVSLSVPEGEIFGVVGTSGAGKSTLVRTINGLEKPDSGTVEVAGREITSLTGEALRDARHDIGMIFQHFNLLSRRTAAGNVSLALEAQGVPRARRANRVREILDLVGLADKAGSYPAELSGGQKQRVGIARALATNPRVLLSDEATSALDPETTLSILDLLRTLNRELGLTVLLITHEMDVVKGVCSSAALMERGRVVETGRLHDLLRTPGSVIARQLFPLGALPAAGSGTVLDVTFTGLTANEPVITRLARRHTADVGLLGAAIETIDGVQTGRTRLEIPAGADVAAVIADLRAQDLVVEEVSRA</sequence>
<dbReference type="InterPro" id="IPR003439">
    <property type="entry name" value="ABC_transporter-like_ATP-bd"/>
</dbReference>
<evidence type="ECO:0000313" key="10">
    <source>
        <dbReference type="Proteomes" id="UP001291912"/>
    </source>
</evidence>
<protein>
    <submittedName>
        <fullName evidence="9">ATP-binding cassette domain-containing protein</fullName>
    </submittedName>
</protein>
<evidence type="ECO:0000313" key="9">
    <source>
        <dbReference type="EMBL" id="MDZ8161904.1"/>
    </source>
</evidence>
<evidence type="ECO:0000256" key="1">
    <source>
        <dbReference type="ARBA" id="ARBA00022448"/>
    </source>
</evidence>
<keyword evidence="10" id="KW-1185">Reference proteome</keyword>
<feature type="domain" description="ABC transporter" evidence="8">
    <location>
        <begin position="2"/>
        <end position="237"/>
    </location>
</feature>
<evidence type="ECO:0000256" key="3">
    <source>
        <dbReference type="ARBA" id="ARBA00022741"/>
    </source>
</evidence>
<dbReference type="GO" id="GO:0005524">
    <property type="term" value="F:ATP binding"/>
    <property type="evidence" value="ECO:0007669"/>
    <property type="project" value="UniProtKB-KW"/>
</dbReference>
<dbReference type="PROSITE" id="PS00211">
    <property type="entry name" value="ABC_TRANSPORTER_1"/>
    <property type="match status" value="1"/>
</dbReference>
<dbReference type="InterPro" id="IPR041701">
    <property type="entry name" value="MetN_ABC"/>
</dbReference>
<dbReference type="SMART" id="SM00930">
    <property type="entry name" value="NIL"/>
    <property type="match status" value="1"/>
</dbReference>
<dbReference type="Pfam" id="PF00005">
    <property type="entry name" value="ABC_tran"/>
    <property type="match status" value="1"/>
</dbReference>
<evidence type="ECO:0000256" key="7">
    <source>
        <dbReference type="ARBA" id="ARBA00023136"/>
    </source>
</evidence>
<comment type="caution">
    <text evidence="9">The sequence shown here is derived from an EMBL/GenBank/DDBJ whole genome shotgun (WGS) entry which is preliminary data.</text>
</comment>
<dbReference type="PROSITE" id="PS50893">
    <property type="entry name" value="ABC_TRANSPORTER_2"/>
    <property type="match status" value="1"/>
</dbReference>
<dbReference type="InterPro" id="IPR018449">
    <property type="entry name" value="NIL_domain"/>
</dbReference>
<dbReference type="Pfam" id="PF09383">
    <property type="entry name" value="NIL"/>
    <property type="match status" value="1"/>
</dbReference>
<keyword evidence="7" id="KW-0472">Membrane</keyword>
<dbReference type="CDD" id="cd03258">
    <property type="entry name" value="ABC_MetN_methionine_transporter"/>
    <property type="match status" value="1"/>
</dbReference>
<dbReference type="SMART" id="SM00382">
    <property type="entry name" value="AAA"/>
    <property type="match status" value="1"/>
</dbReference>
<dbReference type="EMBL" id="JAWJYN010000002">
    <property type="protein sequence ID" value="MDZ8161904.1"/>
    <property type="molecule type" value="Genomic_DNA"/>
</dbReference>
<dbReference type="InterPro" id="IPR050086">
    <property type="entry name" value="MetN_ABC_transporter-like"/>
</dbReference>
<accession>A0ABU5N742</accession>
<evidence type="ECO:0000256" key="6">
    <source>
        <dbReference type="ARBA" id="ARBA00022970"/>
    </source>
</evidence>
<reference evidence="9 10" key="1">
    <citation type="submission" date="2023-10" db="EMBL/GenBank/DDBJ databases">
        <title>Microbacterium xanthum sp. nov., isolated from seaweed.</title>
        <authorList>
            <person name="Lee S.D."/>
        </authorList>
    </citation>
    <scope>NUCLEOTIDE SEQUENCE [LARGE SCALE GENOMIC DNA]</scope>
    <source>
        <strain evidence="9 10">KCTC 19124</strain>
    </source>
</reference>
<dbReference type="InterPro" id="IPR017871">
    <property type="entry name" value="ABC_transporter-like_CS"/>
</dbReference>
<dbReference type="InterPro" id="IPR003593">
    <property type="entry name" value="AAA+_ATPase"/>
</dbReference>
<keyword evidence="3" id="KW-0547">Nucleotide-binding</keyword>
<proteinExistence type="predicted"/>
<name>A0ABU5N742_9MICO</name>
<dbReference type="PANTHER" id="PTHR43166">
    <property type="entry name" value="AMINO ACID IMPORT ATP-BINDING PROTEIN"/>
    <property type="match status" value="1"/>
</dbReference>
<organism evidence="9 10">
    <name type="scientific">Microbacterium aquimaris</name>
    <dbReference type="NCBI Taxonomy" id="459816"/>
    <lineage>
        <taxon>Bacteria</taxon>
        <taxon>Bacillati</taxon>
        <taxon>Actinomycetota</taxon>
        <taxon>Actinomycetes</taxon>
        <taxon>Micrococcales</taxon>
        <taxon>Microbacteriaceae</taxon>
        <taxon>Microbacterium</taxon>
    </lineage>
</organism>
<dbReference type="SUPFAM" id="SSF55021">
    <property type="entry name" value="ACT-like"/>
    <property type="match status" value="1"/>
</dbReference>